<dbReference type="AlphaFoldDB" id="J3L199"/>
<evidence type="ECO:0000256" key="1">
    <source>
        <dbReference type="SAM" id="Phobius"/>
    </source>
</evidence>
<reference evidence="2" key="2">
    <citation type="submission" date="2013-04" db="UniProtKB">
        <authorList>
            <consortium name="EnsemblPlants"/>
        </authorList>
    </citation>
    <scope>IDENTIFICATION</scope>
</reference>
<protein>
    <submittedName>
        <fullName evidence="2">Uncharacterized protein</fullName>
    </submittedName>
</protein>
<keyword evidence="1" id="KW-1133">Transmembrane helix</keyword>
<dbReference type="Gramene" id="OB01G30050.1">
    <property type="protein sequence ID" value="OB01G30050.1"/>
    <property type="gene ID" value="OB01G30050"/>
</dbReference>
<sequence>MNHGSFVRLSYALNMPFICVIQVTLFNFVLVLVTYLIFSKLDMENSVLRSKF</sequence>
<keyword evidence="1" id="KW-0812">Transmembrane</keyword>
<evidence type="ECO:0000313" key="3">
    <source>
        <dbReference type="Proteomes" id="UP000006038"/>
    </source>
</evidence>
<organism evidence="2">
    <name type="scientific">Oryza brachyantha</name>
    <name type="common">malo sina</name>
    <dbReference type="NCBI Taxonomy" id="4533"/>
    <lineage>
        <taxon>Eukaryota</taxon>
        <taxon>Viridiplantae</taxon>
        <taxon>Streptophyta</taxon>
        <taxon>Embryophyta</taxon>
        <taxon>Tracheophyta</taxon>
        <taxon>Spermatophyta</taxon>
        <taxon>Magnoliopsida</taxon>
        <taxon>Liliopsida</taxon>
        <taxon>Poales</taxon>
        <taxon>Poaceae</taxon>
        <taxon>BOP clade</taxon>
        <taxon>Oryzoideae</taxon>
        <taxon>Oryzeae</taxon>
        <taxon>Oryzinae</taxon>
        <taxon>Oryza</taxon>
    </lineage>
</organism>
<dbReference type="Proteomes" id="UP000006038">
    <property type="component" value="Chromosome 1"/>
</dbReference>
<proteinExistence type="predicted"/>
<dbReference type="HOGENOM" id="CLU_3090427_0_0_1"/>
<accession>J3L199</accession>
<feature type="transmembrane region" description="Helical" evidence="1">
    <location>
        <begin position="15"/>
        <end position="38"/>
    </location>
</feature>
<keyword evidence="3" id="KW-1185">Reference proteome</keyword>
<dbReference type="EnsemblPlants" id="OB01G30050.1">
    <property type="protein sequence ID" value="OB01G30050.1"/>
    <property type="gene ID" value="OB01G30050"/>
</dbReference>
<name>J3L199_ORYBR</name>
<evidence type="ECO:0000313" key="2">
    <source>
        <dbReference type="EnsemblPlants" id="OB01G30050.1"/>
    </source>
</evidence>
<reference evidence="2" key="1">
    <citation type="journal article" date="2013" name="Nat. Commun.">
        <title>Whole-genome sequencing of Oryza brachyantha reveals mechanisms underlying Oryza genome evolution.</title>
        <authorList>
            <person name="Chen J."/>
            <person name="Huang Q."/>
            <person name="Gao D."/>
            <person name="Wang J."/>
            <person name="Lang Y."/>
            <person name="Liu T."/>
            <person name="Li B."/>
            <person name="Bai Z."/>
            <person name="Luis Goicoechea J."/>
            <person name="Liang C."/>
            <person name="Chen C."/>
            <person name="Zhang W."/>
            <person name="Sun S."/>
            <person name="Liao Y."/>
            <person name="Zhang X."/>
            <person name="Yang L."/>
            <person name="Song C."/>
            <person name="Wang M."/>
            <person name="Shi J."/>
            <person name="Liu G."/>
            <person name="Liu J."/>
            <person name="Zhou H."/>
            <person name="Zhou W."/>
            <person name="Yu Q."/>
            <person name="An N."/>
            <person name="Chen Y."/>
            <person name="Cai Q."/>
            <person name="Wang B."/>
            <person name="Liu B."/>
            <person name="Min J."/>
            <person name="Huang Y."/>
            <person name="Wu H."/>
            <person name="Li Z."/>
            <person name="Zhang Y."/>
            <person name="Yin Y."/>
            <person name="Song W."/>
            <person name="Jiang J."/>
            <person name="Jackson S.A."/>
            <person name="Wing R.A."/>
            <person name="Wang J."/>
            <person name="Chen M."/>
        </authorList>
    </citation>
    <scope>NUCLEOTIDE SEQUENCE [LARGE SCALE GENOMIC DNA]</scope>
    <source>
        <strain evidence="2">cv. IRGC 101232</strain>
    </source>
</reference>
<keyword evidence="1" id="KW-0472">Membrane</keyword>